<dbReference type="PROSITE" id="PS00518">
    <property type="entry name" value="ZF_RING_1"/>
    <property type="match status" value="1"/>
</dbReference>
<proteinExistence type="predicted"/>
<dbReference type="GO" id="GO:0005783">
    <property type="term" value="C:endoplasmic reticulum"/>
    <property type="evidence" value="ECO:0007669"/>
    <property type="project" value="UniProtKB-ARBA"/>
</dbReference>
<dbReference type="InterPro" id="IPR017907">
    <property type="entry name" value="Znf_RING_CS"/>
</dbReference>
<dbReference type="SMART" id="SM00271">
    <property type="entry name" value="DnaJ"/>
    <property type="match status" value="1"/>
</dbReference>
<name>A0A0E0BKK1_9ORYZ</name>
<feature type="region of interest" description="Disordered" evidence="5">
    <location>
        <begin position="1533"/>
        <end position="1564"/>
    </location>
</feature>
<dbReference type="Pfam" id="PF11926">
    <property type="entry name" value="DUF3444"/>
    <property type="match status" value="3"/>
</dbReference>
<evidence type="ECO:0000259" key="6">
    <source>
        <dbReference type="PROSITE" id="PS50076"/>
    </source>
</evidence>
<feature type="compositionally biased region" description="Basic residues" evidence="5">
    <location>
        <begin position="126"/>
        <end position="138"/>
    </location>
</feature>
<evidence type="ECO:0000256" key="2">
    <source>
        <dbReference type="ARBA" id="ARBA00022771"/>
    </source>
</evidence>
<dbReference type="InterPro" id="IPR001841">
    <property type="entry name" value="Znf_RING"/>
</dbReference>
<dbReference type="Gene3D" id="3.30.40.10">
    <property type="entry name" value="Zinc/RING finger domain, C3HC4 (zinc finger)"/>
    <property type="match status" value="1"/>
</dbReference>
<evidence type="ECO:0000313" key="8">
    <source>
        <dbReference type="EnsemblPlants" id="OGLUM11G17390.1"/>
    </source>
</evidence>
<dbReference type="InterPro" id="IPR018253">
    <property type="entry name" value="DnaJ_domain_CS"/>
</dbReference>
<feature type="compositionally biased region" description="Basic and acidic residues" evidence="5">
    <location>
        <begin position="690"/>
        <end position="705"/>
    </location>
</feature>
<feature type="region of interest" description="Disordered" evidence="5">
    <location>
        <begin position="960"/>
        <end position="1019"/>
    </location>
</feature>
<feature type="region of interest" description="Disordered" evidence="5">
    <location>
        <begin position="620"/>
        <end position="656"/>
    </location>
</feature>
<feature type="compositionally biased region" description="Polar residues" evidence="5">
    <location>
        <begin position="1005"/>
        <end position="1019"/>
    </location>
</feature>
<keyword evidence="3" id="KW-0862">Zinc</keyword>
<dbReference type="Proteomes" id="UP000026961">
    <property type="component" value="Chromosome 11"/>
</dbReference>
<dbReference type="GO" id="GO:0008270">
    <property type="term" value="F:zinc ion binding"/>
    <property type="evidence" value="ECO:0007669"/>
    <property type="project" value="UniProtKB-KW"/>
</dbReference>
<dbReference type="PROSITE" id="PS00636">
    <property type="entry name" value="DNAJ_1"/>
    <property type="match status" value="1"/>
</dbReference>
<keyword evidence="2 4" id="KW-0863">Zinc-finger</keyword>
<keyword evidence="1" id="KW-0479">Metal-binding</keyword>
<feature type="compositionally biased region" description="Polar residues" evidence="5">
    <location>
        <begin position="1463"/>
        <end position="1474"/>
    </location>
</feature>
<dbReference type="InterPro" id="IPR024593">
    <property type="entry name" value="DUF3444"/>
</dbReference>
<feature type="region of interest" description="Disordered" evidence="5">
    <location>
        <begin position="199"/>
        <end position="223"/>
    </location>
</feature>
<evidence type="ECO:0000256" key="1">
    <source>
        <dbReference type="ARBA" id="ARBA00022723"/>
    </source>
</evidence>
<dbReference type="PROSITE" id="PS50076">
    <property type="entry name" value="DNAJ_2"/>
    <property type="match status" value="1"/>
</dbReference>
<dbReference type="PANTHER" id="PTHR47374:SF9">
    <property type="entry name" value="DUF3444 DOMAIN-CONTAINING PROTEIN"/>
    <property type="match status" value="1"/>
</dbReference>
<dbReference type="InterPro" id="IPR036869">
    <property type="entry name" value="J_dom_sf"/>
</dbReference>
<dbReference type="STRING" id="40148.A0A0E0BKK1"/>
<evidence type="ECO:0000313" key="9">
    <source>
        <dbReference type="Proteomes" id="UP000026961"/>
    </source>
</evidence>
<dbReference type="InterPro" id="IPR001623">
    <property type="entry name" value="DnaJ_domain"/>
</dbReference>
<accession>A0A0E0BKK1</accession>
<dbReference type="eggNOG" id="KOG0311">
    <property type="taxonomic scope" value="Eukaryota"/>
</dbReference>
<organism evidence="8">
    <name type="scientific">Oryza glumipatula</name>
    <dbReference type="NCBI Taxonomy" id="40148"/>
    <lineage>
        <taxon>Eukaryota</taxon>
        <taxon>Viridiplantae</taxon>
        <taxon>Streptophyta</taxon>
        <taxon>Embryophyta</taxon>
        <taxon>Tracheophyta</taxon>
        <taxon>Spermatophyta</taxon>
        <taxon>Magnoliopsida</taxon>
        <taxon>Liliopsida</taxon>
        <taxon>Poales</taxon>
        <taxon>Poaceae</taxon>
        <taxon>BOP clade</taxon>
        <taxon>Oryzoideae</taxon>
        <taxon>Oryzeae</taxon>
        <taxon>Oryzinae</taxon>
        <taxon>Oryza</taxon>
    </lineage>
</organism>
<feature type="region of interest" description="Disordered" evidence="5">
    <location>
        <begin position="116"/>
        <end position="150"/>
    </location>
</feature>
<dbReference type="Pfam" id="PF13923">
    <property type="entry name" value="zf-C3HC4_2"/>
    <property type="match status" value="1"/>
</dbReference>
<dbReference type="Pfam" id="PF00226">
    <property type="entry name" value="DnaJ"/>
    <property type="match status" value="1"/>
</dbReference>
<feature type="region of interest" description="Disordered" evidence="5">
    <location>
        <begin position="162"/>
        <end position="181"/>
    </location>
</feature>
<feature type="compositionally biased region" description="Polar residues" evidence="5">
    <location>
        <begin position="1612"/>
        <end position="1637"/>
    </location>
</feature>
<feature type="compositionally biased region" description="Polar residues" evidence="5">
    <location>
        <begin position="1420"/>
        <end position="1430"/>
    </location>
</feature>
<dbReference type="SUPFAM" id="SSF57850">
    <property type="entry name" value="RING/U-box"/>
    <property type="match status" value="1"/>
</dbReference>
<reference evidence="8" key="1">
    <citation type="submission" date="2015-04" db="UniProtKB">
        <authorList>
            <consortium name="EnsemblPlants"/>
        </authorList>
    </citation>
    <scope>IDENTIFICATION</scope>
</reference>
<dbReference type="InterPro" id="IPR013083">
    <property type="entry name" value="Znf_RING/FYVE/PHD"/>
</dbReference>
<dbReference type="PANTHER" id="PTHR47374">
    <property type="entry name" value="ENDOSOME ANTIGEN-LIKE PROTEIN, PUTATIVE (DUF3444)-RELATED"/>
    <property type="match status" value="1"/>
</dbReference>
<dbReference type="SUPFAM" id="SSF46565">
    <property type="entry name" value="Chaperone J-domain"/>
    <property type="match status" value="1"/>
</dbReference>
<dbReference type="Gramene" id="OGLUM11G17390.1">
    <property type="protein sequence ID" value="OGLUM11G17390.1"/>
    <property type="gene ID" value="OGLUM11G17390"/>
</dbReference>
<evidence type="ECO:0000256" key="3">
    <source>
        <dbReference type="ARBA" id="ARBA00022833"/>
    </source>
</evidence>
<dbReference type="HOGENOM" id="CLU_242119_0_0_1"/>
<feature type="compositionally biased region" description="Low complexity" evidence="5">
    <location>
        <begin position="989"/>
        <end position="998"/>
    </location>
</feature>
<feature type="domain" description="J" evidence="6">
    <location>
        <begin position="1149"/>
        <end position="1213"/>
    </location>
</feature>
<feature type="region of interest" description="Disordered" evidence="5">
    <location>
        <begin position="1401"/>
        <end position="1446"/>
    </location>
</feature>
<dbReference type="CDD" id="cd06257">
    <property type="entry name" value="DnaJ"/>
    <property type="match status" value="1"/>
</dbReference>
<feature type="region of interest" description="Disordered" evidence="5">
    <location>
        <begin position="669"/>
        <end position="719"/>
    </location>
</feature>
<dbReference type="EnsemblPlants" id="OGLUM11G17390.1">
    <property type="protein sequence ID" value="OGLUM11G17390.1"/>
    <property type="gene ID" value="OGLUM11G17390"/>
</dbReference>
<protein>
    <recommendedName>
        <fullName evidence="10">J domain-containing protein</fullName>
    </recommendedName>
</protein>
<evidence type="ECO:0000256" key="5">
    <source>
        <dbReference type="SAM" id="MobiDB-lite"/>
    </source>
</evidence>
<feature type="region of interest" description="Disordered" evidence="5">
    <location>
        <begin position="1594"/>
        <end position="1662"/>
    </location>
</feature>
<dbReference type="Gene3D" id="1.10.287.110">
    <property type="entry name" value="DnaJ domain"/>
    <property type="match status" value="1"/>
</dbReference>
<evidence type="ECO:0000256" key="4">
    <source>
        <dbReference type="PROSITE-ProRule" id="PRU00175"/>
    </source>
</evidence>
<feature type="compositionally biased region" description="Polar residues" evidence="5">
    <location>
        <begin position="620"/>
        <end position="630"/>
    </location>
</feature>
<feature type="compositionally biased region" description="Polar residues" evidence="5">
    <location>
        <begin position="1594"/>
        <end position="1604"/>
    </location>
</feature>
<sequence length="1662" mass="187572">MTREHTCFTLVKATSLCSCSTYFREAQLDRVYYARLSIILKARIITECLHRFCRDCIEKSMRLGNDECPACRTPASSHSLKVDPNFDALILTLYPDLHKDEEEELAFTEEKTCHKKIQASTNEAPHRRKEALGKKRSAAKAIGSSRSQGNMLARKRGHIDFPDIVPTKVGGKDREENDNSGCDEWSLFDEYSQDIKKKRARRCPVPRSSPAGHKVPSKVDHHEEGNATHTAIRQKQNHSKAHNCCPLSTEDQMDLSSKQDTSMKKTGYNANGFNNFTVPRYSSTYFAIPNSDFHNFEEGRSCKKFECGQIWALYSEVDKFPKLYGWIRKVKLQPFTVHLTWLEPCPQQEQEKRWLEQDIPISCGKFKIRNWKTKYHGNDVFSHLVNTGHIDSNWRIEILPQVGEIWSIYMNWTSDWTPSSIATCEFTIGEIVERTEASIKVSLLTQVNGYRAVFKPDQRRGVLKIPIRDRLRFSHRILSFRLTEERGGELRGFLELDPGSVPDIFLNREENNNDGCKGLSSVGDHSQGPKTKKARKFHVPQSSPAGHKVTSKVDSHEERMANRLAIRLKVNRSEARVCRPLSAEHREDLSLQKKVSFQKNGDSSNKFGDSSQPICLSHSINAASSGVSRPTNRKKDVDGNSRLNSNGKRKQKKNDLPFSVHLNCKKTFGDTAHRADRQSNPPPVTSKVDIQGKGKTSDTDDKDNANAEATNTVRQNEHSCSLELPSPYPDFYDFEKLRDINMFAVGQIWALYDDLDGMPRFYARIKHFDACNFKAHLTWLEYNAASEEEKKWTDEELPVACGLMFSHIVSWTKGKKRIAYEVYLNKGEVWALYKDWSMQWNSDADSHRSYEYEVVEILSGFSVNDGITVVPLVRIKGFVSLFAAAKDKSAVVIASSELLRFSHNIPCYRTTGNEKVGAPAGFMELDTSCLPIDMDMIFPSVTLDSYISLGKKKGSTLIDLTTDSRSSRKDPGNEQMENLSEAQKESLSSEKNSSLPKNGHVANGFGNNSGPGCPSPTRTIFSYPDPEFHNFEDDRTCEKFEPGQIWALYSDVDKFPKFYGWISKVERQPFIVHLIWLEASPEYEQEKREEAFRAREIAVKKLENRDFVGARKIAIKAQRLFPELENISQLLIIFEVLSSAEAKISGELDWYGVLQVDKMADETVIRRQYNILSYRLHPDNNTLFGAEAAFRFVSEAHAILSDHVKRSLYDTKRQCASREVAKEATQPPNKTDSNISNVAGSMTPSASVLVFWTICPHCQKRSLYYQRNFLTRCSDCGKRFFTIKLHEQSVPSRILSTAAKKSQLSTSEMLSFQRSSVPNQHQQGKCLVTRSEAIQFSAMKQTKSHICASDNDKPGTLVPKSSDLKSISVKNLTRESAPAEENAAESSSLQILGKRKLYVTSDSSHGMNSNIKRQRKYTCPSDSDSSNEQICNDDVAVPDNQSTGQNVPIEVDSEEERNARHGGNQQTCKKNVTDTASQKSVNSVIAYPYPDFDFCKSRDAEETDESIKQYGWAGDMAGKGLVTRSDRVQFSEISQAKSHVPPADNDMPGTLVPRSPDPNSTAVQNLTGESVSAETNAPGSSSLQILGRRKLCDSSDSNRAMNSNIERKMKYNSPSDADWSTEQTCNDDVAVTENQFAKQHVPTEVDSEEEGNEKTWRQSTKS</sequence>
<keyword evidence="9" id="KW-1185">Reference proteome</keyword>
<feature type="domain" description="RING-type" evidence="7">
    <location>
        <begin position="19"/>
        <end position="72"/>
    </location>
</feature>
<dbReference type="PROSITE" id="PS50089">
    <property type="entry name" value="ZF_RING_2"/>
    <property type="match status" value="1"/>
</dbReference>
<feature type="region of interest" description="Disordered" evidence="5">
    <location>
        <begin position="1455"/>
        <end position="1474"/>
    </location>
</feature>
<reference evidence="8" key="2">
    <citation type="submission" date="2018-05" db="EMBL/GenBank/DDBJ databases">
        <title>OgluRS3 (Oryza glumaepatula Reference Sequence Version 3).</title>
        <authorList>
            <person name="Zhang J."/>
            <person name="Kudrna D."/>
            <person name="Lee S."/>
            <person name="Talag J."/>
            <person name="Welchert J."/>
            <person name="Wing R.A."/>
        </authorList>
    </citation>
    <scope>NUCLEOTIDE SEQUENCE [LARGE SCALE GENOMIC DNA]</scope>
</reference>
<evidence type="ECO:0008006" key="10">
    <source>
        <dbReference type="Google" id="ProtNLM"/>
    </source>
</evidence>
<dbReference type="PRINTS" id="PR00625">
    <property type="entry name" value="JDOMAIN"/>
</dbReference>
<feature type="region of interest" description="Disordered" evidence="5">
    <location>
        <begin position="515"/>
        <end position="558"/>
    </location>
</feature>
<feature type="compositionally biased region" description="Polar residues" evidence="5">
    <location>
        <begin position="1401"/>
        <end position="1411"/>
    </location>
</feature>
<evidence type="ECO:0000259" key="7">
    <source>
        <dbReference type="PROSITE" id="PS50089"/>
    </source>
</evidence>